<keyword evidence="1" id="KW-0732">Signal</keyword>
<organism evidence="2 3">
    <name type="scientific">Prevotella melaninogenica</name>
    <dbReference type="NCBI Taxonomy" id="28132"/>
    <lineage>
        <taxon>Bacteria</taxon>
        <taxon>Pseudomonadati</taxon>
        <taxon>Bacteroidota</taxon>
        <taxon>Bacteroidia</taxon>
        <taxon>Bacteroidales</taxon>
        <taxon>Prevotellaceae</taxon>
        <taxon>Prevotella</taxon>
    </lineage>
</organism>
<evidence type="ECO:0000313" key="3">
    <source>
        <dbReference type="Proteomes" id="UP000267517"/>
    </source>
</evidence>
<protein>
    <recommendedName>
        <fullName evidence="4">Leucine Rich Repeat protein</fullName>
    </recommendedName>
</protein>
<dbReference type="InterPro" id="IPR032675">
    <property type="entry name" value="LRR_dom_sf"/>
</dbReference>
<evidence type="ECO:0008006" key="4">
    <source>
        <dbReference type="Google" id="ProtNLM"/>
    </source>
</evidence>
<feature type="signal peptide" evidence="1">
    <location>
        <begin position="1"/>
        <end position="25"/>
    </location>
</feature>
<evidence type="ECO:0000313" key="2">
    <source>
        <dbReference type="EMBL" id="BBA29763.1"/>
    </source>
</evidence>
<evidence type="ECO:0000256" key="1">
    <source>
        <dbReference type="SAM" id="SignalP"/>
    </source>
</evidence>
<dbReference type="Proteomes" id="UP000267517">
    <property type="component" value="Chromosome II"/>
</dbReference>
<dbReference type="PROSITE" id="PS51257">
    <property type="entry name" value="PROKAR_LIPOPROTEIN"/>
    <property type="match status" value="1"/>
</dbReference>
<proteinExistence type="predicted"/>
<gene>
    <name evidence="2" type="ORF">PMEL_200286</name>
</gene>
<name>A0A250KPD2_9BACT</name>
<dbReference type="SUPFAM" id="SSF52058">
    <property type="entry name" value="L domain-like"/>
    <property type="match status" value="1"/>
</dbReference>
<sequence length="570" mass="64958">MKGILKMKKYLYTLLSLLFVATISSCEKGDLLNIITQDIDLNENSQEYQQYLKERIESYLKTYRFEEAKKLVPKLTEEEAQKRFWVLYNKYHQEALTQGCGYILASGDTLFLKVMNKDEIAPSQLKALTSFYDYVELKGTNQETTLWGLGNYPALETLSFPSCFVSKVKDLDKLKQLRVFSLTADKEKYEWWFTSKAFKPIDMAGYDLSKNDKLDSLLFDGVDISNLKVTSNTMRLLSLKHGIYTNASLNNIHVRNIDIENSDAADDELIINNKAIQRLSIVTNADNNKPFKLINVANSSLHKLYVVETSMEQRTLKKVILNENIDTLTIGGYISRGDVPQQSVELVGLSRLNRLKRLSYNPAFSPIATKDMPKNIEELYIGGSGNVPYNDGDSFDYSHLSKLKVYSNGKFISANMKLSTAIDSIYLFPSQVFGDLKELDFSSLKFTKADIYIGSLTRNDVELPMFKRFVFPATLKQLKLSNAKAEVVDLSRCTHLKDLYVHDSGTGERAIKKLILPKNLKKSDFKRQHKSEFEDDYAFKLADINKETVIENKPSWLVSDGNGNYVVSED</sequence>
<feature type="chain" id="PRO_5012490556" description="Leucine Rich Repeat protein" evidence="1">
    <location>
        <begin position="26"/>
        <end position="570"/>
    </location>
</feature>
<dbReference type="Gene3D" id="3.80.10.10">
    <property type="entry name" value="Ribonuclease Inhibitor"/>
    <property type="match status" value="1"/>
</dbReference>
<accession>A0A250KPD2</accession>
<reference evidence="2 3" key="1">
    <citation type="submission" date="2017-05" db="EMBL/GenBank/DDBJ databases">
        <title>whole genome sequence of Prevotella melaninogenica GAI 07411.</title>
        <authorList>
            <person name="Kondo Y."/>
            <person name="Hoshino T."/>
        </authorList>
    </citation>
    <scope>NUCLEOTIDE SEQUENCE [LARGE SCALE GENOMIC DNA]</scope>
    <source>
        <strain evidence="2 3">GAI 07411</strain>
    </source>
</reference>
<dbReference type="AlphaFoldDB" id="A0A250KPD2"/>
<dbReference type="EMBL" id="AP018050">
    <property type="protein sequence ID" value="BBA29763.1"/>
    <property type="molecule type" value="Genomic_DNA"/>
</dbReference>